<dbReference type="GO" id="GO:0043200">
    <property type="term" value="P:response to amino acid"/>
    <property type="evidence" value="ECO:0007669"/>
    <property type="project" value="TreeGrafter"/>
</dbReference>
<dbReference type="InterPro" id="IPR000485">
    <property type="entry name" value="AsnC-type_HTH_dom"/>
</dbReference>
<dbReference type="STRING" id="1656094.BFC18_14275"/>
<dbReference type="EMBL" id="MDHN01000029">
    <property type="protein sequence ID" value="OFC70336.1"/>
    <property type="molecule type" value="Genomic_DNA"/>
</dbReference>
<dbReference type="InterPro" id="IPR019888">
    <property type="entry name" value="Tscrpt_reg_AsnC-like"/>
</dbReference>
<keyword evidence="3" id="KW-0804">Transcription</keyword>
<protein>
    <submittedName>
        <fullName evidence="5">AsnC family transcriptional regulator</fullName>
    </submittedName>
</protein>
<dbReference type="InterPro" id="IPR036388">
    <property type="entry name" value="WH-like_DNA-bd_sf"/>
</dbReference>
<proteinExistence type="predicted"/>
<dbReference type="InterPro" id="IPR019887">
    <property type="entry name" value="Tscrpt_reg_AsnC/Lrp_C"/>
</dbReference>
<name>A0A1E7Z9X9_9ALTE</name>
<dbReference type="InterPro" id="IPR036390">
    <property type="entry name" value="WH_DNA-bd_sf"/>
</dbReference>
<dbReference type="OrthoDB" id="5476at2"/>
<dbReference type="Proteomes" id="UP000175691">
    <property type="component" value="Unassembled WGS sequence"/>
</dbReference>
<dbReference type="RefSeq" id="WP_070125979.1">
    <property type="nucleotide sequence ID" value="NZ_MDHN01000029.1"/>
</dbReference>
<dbReference type="Gene3D" id="1.10.10.10">
    <property type="entry name" value="Winged helix-like DNA-binding domain superfamily/Winged helix DNA-binding domain"/>
    <property type="match status" value="1"/>
</dbReference>
<evidence type="ECO:0000313" key="5">
    <source>
        <dbReference type="EMBL" id="OFC70336.1"/>
    </source>
</evidence>
<evidence type="ECO:0000259" key="4">
    <source>
        <dbReference type="PROSITE" id="PS50956"/>
    </source>
</evidence>
<sequence length="139" mass="15707">MDKFDQAILAQLRQNARASISAIADEVGLSRSAVTERIKKLESTNVIRGYQVMLSESQKEGVAAYLEIQHKRARCADVVPYFRAIPEVVSCYGVTGECDLIVLIKADTMRRLHEIREHIDTIDDIIKIKTHVVLNQWLG</sequence>
<evidence type="ECO:0000256" key="2">
    <source>
        <dbReference type="ARBA" id="ARBA00023125"/>
    </source>
</evidence>
<dbReference type="PANTHER" id="PTHR30154">
    <property type="entry name" value="LEUCINE-RESPONSIVE REGULATORY PROTEIN"/>
    <property type="match status" value="1"/>
</dbReference>
<dbReference type="GO" id="GO:0006355">
    <property type="term" value="P:regulation of DNA-templated transcription"/>
    <property type="evidence" value="ECO:0007669"/>
    <property type="project" value="UniProtKB-ARBA"/>
</dbReference>
<reference evidence="5 6" key="1">
    <citation type="submission" date="2016-08" db="EMBL/GenBank/DDBJ databases">
        <authorList>
            <person name="Seilhamer J.J."/>
        </authorList>
    </citation>
    <scope>NUCLEOTIDE SEQUENCE [LARGE SCALE GENOMIC DNA]</scope>
    <source>
        <strain evidence="5 6">KCTC 42603</strain>
    </source>
</reference>
<evidence type="ECO:0000256" key="1">
    <source>
        <dbReference type="ARBA" id="ARBA00023015"/>
    </source>
</evidence>
<dbReference type="Pfam" id="PF01037">
    <property type="entry name" value="AsnC_trans_reg"/>
    <property type="match status" value="1"/>
</dbReference>
<dbReference type="SUPFAM" id="SSF46785">
    <property type="entry name" value="Winged helix' DNA-binding domain"/>
    <property type="match status" value="1"/>
</dbReference>
<feature type="domain" description="HTH asnC-type" evidence="4">
    <location>
        <begin position="1"/>
        <end position="63"/>
    </location>
</feature>
<dbReference type="AlphaFoldDB" id="A0A1E7Z9X9"/>
<gene>
    <name evidence="5" type="ORF">BFC18_14275</name>
</gene>
<evidence type="ECO:0000256" key="3">
    <source>
        <dbReference type="ARBA" id="ARBA00023163"/>
    </source>
</evidence>
<comment type="caution">
    <text evidence="5">The sequence shown here is derived from an EMBL/GenBank/DDBJ whole genome shotgun (WGS) entry which is preliminary data.</text>
</comment>
<dbReference type="Gene3D" id="3.30.70.920">
    <property type="match status" value="1"/>
</dbReference>
<keyword evidence="1" id="KW-0805">Transcription regulation</keyword>
<dbReference type="Pfam" id="PF13404">
    <property type="entry name" value="HTH_AsnC-type"/>
    <property type="match status" value="1"/>
</dbReference>
<dbReference type="PRINTS" id="PR00033">
    <property type="entry name" value="HTHASNC"/>
</dbReference>
<dbReference type="CDD" id="cd00090">
    <property type="entry name" value="HTH_ARSR"/>
    <property type="match status" value="1"/>
</dbReference>
<dbReference type="InterPro" id="IPR011991">
    <property type="entry name" value="ArsR-like_HTH"/>
</dbReference>
<keyword evidence="6" id="KW-1185">Reference proteome</keyword>
<keyword evidence="2" id="KW-0238">DNA-binding</keyword>
<dbReference type="SMART" id="SM00344">
    <property type="entry name" value="HTH_ASNC"/>
    <property type="match status" value="1"/>
</dbReference>
<dbReference type="GO" id="GO:0043565">
    <property type="term" value="F:sequence-specific DNA binding"/>
    <property type="evidence" value="ECO:0007669"/>
    <property type="project" value="InterPro"/>
</dbReference>
<dbReference type="PROSITE" id="PS50956">
    <property type="entry name" value="HTH_ASNC_2"/>
    <property type="match status" value="1"/>
</dbReference>
<organism evidence="5 6">
    <name type="scientific">Alteromonas confluentis</name>
    <dbReference type="NCBI Taxonomy" id="1656094"/>
    <lineage>
        <taxon>Bacteria</taxon>
        <taxon>Pseudomonadati</taxon>
        <taxon>Pseudomonadota</taxon>
        <taxon>Gammaproteobacteria</taxon>
        <taxon>Alteromonadales</taxon>
        <taxon>Alteromonadaceae</taxon>
        <taxon>Alteromonas/Salinimonas group</taxon>
        <taxon>Alteromonas</taxon>
    </lineage>
</organism>
<dbReference type="SUPFAM" id="SSF54909">
    <property type="entry name" value="Dimeric alpha+beta barrel"/>
    <property type="match status" value="1"/>
</dbReference>
<dbReference type="InterPro" id="IPR011008">
    <property type="entry name" value="Dimeric_a/b-barrel"/>
</dbReference>
<dbReference type="GO" id="GO:0005829">
    <property type="term" value="C:cytosol"/>
    <property type="evidence" value="ECO:0007669"/>
    <property type="project" value="TreeGrafter"/>
</dbReference>
<accession>A0A1E7Z9X9</accession>
<dbReference type="PANTHER" id="PTHR30154:SF34">
    <property type="entry name" value="TRANSCRIPTIONAL REGULATOR AZLB"/>
    <property type="match status" value="1"/>
</dbReference>
<evidence type="ECO:0000313" key="6">
    <source>
        <dbReference type="Proteomes" id="UP000175691"/>
    </source>
</evidence>